<dbReference type="InterPro" id="IPR000073">
    <property type="entry name" value="AB_hydrolase_1"/>
</dbReference>
<protein>
    <submittedName>
        <fullName evidence="2">Pimeloyl-ACP methyl ester carboxylesterase</fullName>
    </submittedName>
</protein>
<dbReference type="Gene3D" id="3.40.50.1820">
    <property type="entry name" value="alpha/beta hydrolase"/>
    <property type="match status" value="1"/>
</dbReference>
<dbReference type="Proteomes" id="UP000183900">
    <property type="component" value="Unassembled WGS sequence"/>
</dbReference>
<accession>A0A0K6HV57</accession>
<dbReference type="PANTHER" id="PTHR43329">
    <property type="entry name" value="EPOXIDE HYDROLASE"/>
    <property type="match status" value="1"/>
</dbReference>
<organism evidence="2 3">
    <name type="scientific">Pannonibacter indicus</name>
    <dbReference type="NCBI Taxonomy" id="466044"/>
    <lineage>
        <taxon>Bacteria</taxon>
        <taxon>Pseudomonadati</taxon>
        <taxon>Pseudomonadota</taxon>
        <taxon>Alphaproteobacteria</taxon>
        <taxon>Hyphomicrobiales</taxon>
        <taxon>Stappiaceae</taxon>
        <taxon>Pannonibacter</taxon>
    </lineage>
</organism>
<evidence type="ECO:0000313" key="2">
    <source>
        <dbReference type="EMBL" id="CUA94799.1"/>
    </source>
</evidence>
<proteinExistence type="predicted"/>
<feature type="domain" description="AB hydrolase-1" evidence="1">
    <location>
        <begin position="33"/>
        <end position="285"/>
    </location>
</feature>
<sequence>MTAPEADLFPGFDARMIEAGDVRLFCRLGGSGPALLLLHGFPQSHVMWHRIAPELARHFTLVIPDLRGYGASEAPKGDASLYSKRQMALDVAQLMRGLGHDRFMVCGHDRGARVTYRLALDHPEAVSRAAVLDILPTHDYWARMDRQFALKVYHWAFLAQPAPLPETLIGGSPDYYIDHTMASWTAERSLSAFSPAAMKAYRDAFRQPARIHAMCQDYRAGATMDLEHDGADIAAGRQIACPLLALWGTSGIAPGAGTPLDVWRRWAPQAEGDGMTGGHFLAEENPDGTLAALLPFLQGG</sequence>
<gene>
    <name evidence="2" type="ORF">Ga0061067_103313</name>
</gene>
<reference evidence="3" key="1">
    <citation type="submission" date="2015-08" db="EMBL/GenBank/DDBJ databases">
        <authorList>
            <person name="Varghese N."/>
        </authorList>
    </citation>
    <scope>NUCLEOTIDE SEQUENCE [LARGE SCALE GENOMIC DNA]</scope>
    <source>
        <strain evidence="3">DSM 23407</strain>
    </source>
</reference>
<dbReference type="PRINTS" id="PR00111">
    <property type="entry name" value="ABHYDROLASE"/>
</dbReference>
<dbReference type="RefSeq" id="WP_055455300.1">
    <property type="nucleotide sequence ID" value="NZ_CYHE01000003.1"/>
</dbReference>
<dbReference type="EMBL" id="CYHE01000003">
    <property type="protein sequence ID" value="CUA94799.1"/>
    <property type="molecule type" value="Genomic_DNA"/>
</dbReference>
<dbReference type="AlphaFoldDB" id="A0A0K6HV57"/>
<name>A0A0K6HV57_9HYPH</name>
<dbReference type="InterPro" id="IPR029058">
    <property type="entry name" value="AB_hydrolase_fold"/>
</dbReference>
<evidence type="ECO:0000313" key="3">
    <source>
        <dbReference type="Proteomes" id="UP000183900"/>
    </source>
</evidence>
<keyword evidence="3" id="KW-1185">Reference proteome</keyword>
<dbReference type="SUPFAM" id="SSF53474">
    <property type="entry name" value="alpha/beta-Hydrolases"/>
    <property type="match status" value="1"/>
</dbReference>
<dbReference type="Pfam" id="PF00561">
    <property type="entry name" value="Abhydrolase_1"/>
    <property type="match status" value="1"/>
</dbReference>
<evidence type="ECO:0000259" key="1">
    <source>
        <dbReference type="Pfam" id="PF00561"/>
    </source>
</evidence>